<evidence type="ECO:0000313" key="2">
    <source>
        <dbReference type="EMBL" id="OLQ06401.1"/>
    </source>
</evidence>
<keyword evidence="1" id="KW-0812">Transmembrane</keyword>
<evidence type="ECO:0000256" key="1">
    <source>
        <dbReference type="SAM" id="Phobius"/>
    </source>
</evidence>
<protein>
    <submittedName>
        <fullName evidence="2">Uncharacterized protein</fullName>
    </submittedName>
</protein>
<dbReference type="AlphaFoldDB" id="A0A1Q9EG82"/>
<feature type="transmembrane region" description="Helical" evidence="1">
    <location>
        <begin position="556"/>
        <end position="579"/>
    </location>
</feature>
<accession>A0A1Q9EG82</accession>
<sequence>MYRATRYKEMVDKHSTLLTYPRWTVHGYHFLSEKLGLRLRVVMPILNAVLYSDQLANPELEGVQFSDKADAYTDAEAKEKLPGDTAMQKPRGKGWVLPCVQLGLFKRMSRSGPPQTSRRFRRAGFYVSEFWYLYTPVGVPFGFAEVLKKPKYKGLFHRAFLGAMGCMPLFEEMGIVTGASGRVPGDFAKKREADGAEIVCETMKYQVGRPQKRAEVRQKQAVRKDRALFQDPSPDSLSNMAYNSMPYSTGGEAPGVVYHQGGAQSLPTRPLGGYGTIPGIGYPQESGRPPSTDKSLFRRGVEDPAPEEVSNQVNMLELVFLPWFLLVLVLSCYLIAGANGQHGVLWLMPLVLIALSAAYIRYNYRQGNTDEVVLGSLSLTGVIIAAVVGLFCNINMLQELHRVNQGASYFNVLASESATSKLDATSLVFTNTTRLSTAEYFGFTDASTPAATIYCVAPVKTADSDFKRIQFWAAGLNCCGGQEPFKCGDAQNPQAHGGLLLPERDQGGSNRKFFEKAIQGAVDKYGLEAGNNYLLLNWMQDPIQYRDNLWKSSWKLFAVFGGVYLIISIMVGFVILPILRDLAMLLYSKDDPTSADGPRCPWHWRLGVAKGKTESTKGPKVQDYVFQHQVSSDDPLEGGHAGGNKQADCYSESGVCVSCSGDDCEVMEVVIAMMLLLTKVNQINQIKKGVAQLRFQDLASKGKRQKLPLDLLWRAMAEVTVERVRRALLICMVMASASES</sequence>
<dbReference type="OrthoDB" id="417529at2759"/>
<organism evidence="2 3">
    <name type="scientific">Symbiodinium microadriaticum</name>
    <name type="common">Dinoflagellate</name>
    <name type="synonym">Zooxanthella microadriatica</name>
    <dbReference type="NCBI Taxonomy" id="2951"/>
    <lineage>
        <taxon>Eukaryota</taxon>
        <taxon>Sar</taxon>
        <taxon>Alveolata</taxon>
        <taxon>Dinophyceae</taxon>
        <taxon>Suessiales</taxon>
        <taxon>Symbiodiniaceae</taxon>
        <taxon>Symbiodinium</taxon>
    </lineage>
</organism>
<keyword evidence="1" id="KW-1133">Transmembrane helix</keyword>
<name>A0A1Q9EG82_SYMMI</name>
<evidence type="ECO:0000313" key="3">
    <source>
        <dbReference type="Proteomes" id="UP000186817"/>
    </source>
</evidence>
<feature type="transmembrane region" description="Helical" evidence="1">
    <location>
        <begin position="343"/>
        <end position="360"/>
    </location>
</feature>
<dbReference type="Proteomes" id="UP000186817">
    <property type="component" value="Unassembled WGS sequence"/>
</dbReference>
<comment type="caution">
    <text evidence="2">The sequence shown here is derived from an EMBL/GenBank/DDBJ whole genome shotgun (WGS) entry which is preliminary data.</text>
</comment>
<proteinExistence type="predicted"/>
<dbReference type="EMBL" id="LSRX01000160">
    <property type="protein sequence ID" value="OLQ06401.1"/>
    <property type="molecule type" value="Genomic_DNA"/>
</dbReference>
<feature type="transmembrane region" description="Helical" evidence="1">
    <location>
        <begin position="372"/>
        <end position="392"/>
    </location>
</feature>
<reference evidence="2 3" key="1">
    <citation type="submission" date="2016-02" db="EMBL/GenBank/DDBJ databases">
        <title>Genome analysis of coral dinoflagellate symbionts highlights evolutionary adaptations to a symbiotic lifestyle.</title>
        <authorList>
            <person name="Aranda M."/>
            <person name="Li Y."/>
            <person name="Liew Y.J."/>
            <person name="Baumgarten S."/>
            <person name="Simakov O."/>
            <person name="Wilson M."/>
            <person name="Piel J."/>
            <person name="Ashoor H."/>
            <person name="Bougouffa S."/>
            <person name="Bajic V.B."/>
            <person name="Ryu T."/>
            <person name="Ravasi T."/>
            <person name="Bayer T."/>
            <person name="Micklem G."/>
            <person name="Kim H."/>
            <person name="Bhak J."/>
            <person name="Lajeunesse T.C."/>
            <person name="Voolstra C.R."/>
        </authorList>
    </citation>
    <scope>NUCLEOTIDE SEQUENCE [LARGE SCALE GENOMIC DNA]</scope>
    <source>
        <strain evidence="2 3">CCMP2467</strain>
    </source>
</reference>
<keyword evidence="3" id="KW-1185">Reference proteome</keyword>
<keyword evidence="1" id="KW-0472">Membrane</keyword>
<feature type="transmembrane region" description="Helical" evidence="1">
    <location>
        <begin position="318"/>
        <end position="336"/>
    </location>
</feature>
<gene>
    <name evidence="2" type="ORF">AK812_SmicGene10268</name>
</gene>